<protein>
    <submittedName>
        <fullName evidence="1">Uncharacterized protein</fullName>
    </submittedName>
</protein>
<name>A0ABR4GI56_9EURO</name>
<sequence length="225" mass="25145">MGSGDGRTLLFRLYGTLFYLARSRHLSRGNHSLRNFALKPIPANLPRITILSLLCFLDKHRGSFPQIRAEFRNRLHLRSVTYFADIQGSPDSYYSFCHLINAQGNNRLICCCYYNHPSSSRFFAAAIASQRLSLVSFLSSPSSCFSLFFLFQSLLSFPPPFALRILLRRQAHSPAVRTPAIPQICTNLTGVHLIPSPPSRHEQALAPSRLACESATLSGSSLRDS</sequence>
<reference evidence="1 2" key="1">
    <citation type="submission" date="2024-07" db="EMBL/GenBank/DDBJ databases">
        <title>Section-level genome sequencing and comparative genomics of Aspergillus sections Usti and Cavernicolus.</title>
        <authorList>
            <consortium name="Lawrence Berkeley National Laboratory"/>
            <person name="Nybo J.L."/>
            <person name="Vesth T.C."/>
            <person name="Theobald S."/>
            <person name="Frisvad J.C."/>
            <person name="Larsen T.O."/>
            <person name="Kjaerboelling I."/>
            <person name="Rothschild-Mancinelli K."/>
            <person name="Lyhne E.K."/>
            <person name="Kogle M.E."/>
            <person name="Barry K."/>
            <person name="Clum A."/>
            <person name="Na H."/>
            <person name="Ledsgaard L."/>
            <person name="Lin J."/>
            <person name="Lipzen A."/>
            <person name="Kuo A."/>
            <person name="Riley R."/>
            <person name="Mondo S."/>
            <person name="Labutti K."/>
            <person name="Haridas S."/>
            <person name="Pangalinan J."/>
            <person name="Salamov A.A."/>
            <person name="Simmons B.A."/>
            <person name="Magnuson J.K."/>
            <person name="Chen J."/>
            <person name="Drula E."/>
            <person name="Henrissat B."/>
            <person name="Wiebenga A."/>
            <person name="Lubbers R.J."/>
            <person name="Gomes A.C."/>
            <person name="Makela M.R."/>
            <person name="Stajich J."/>
            <person name="Grigoriev I.V."/>
            <person name="Mortensen U.H."/>
            <person name="De Vries R.P."/>
            <person name="Baker S.E."/>
            <person name="Andersen M.R."/>
        </authorList>
    </citation>
    <scope>NUCLEOTIDE SEQUENCE [LARGE SCALE GENOMIC DNA]</scope>
    <source>
        <strain evidence="1 2">CBS 209.92</strain>
    </source>
</reference>
<dbReference type="Proteomes" id="UP001610563">
    <property type="component" value="Unassembled WGS sequence"/>
</dbReference>
<gene>
    <name evidence="1" type="ORF">BJX66DRAFT_22437</name>
</gene>
<accession>A0ABR4GI56</accession>
<proteinExistence type="predicted"/>
<evidence type="ECO:0000313" key="2">
    <source>
        <dbReference type="Proteomes" id="UP001610563"/>
    </source>
</evidence>
<organism evidence="1 2">
    <name type="scientific">Aspergillus keveii</name>
    <dbReference type="NCBI Taxonomy" id="714993"/>
    <lineage>
        <taxon>Eukaryota</taxon>
        <taxon>Fungi</taxon>
        <taxon>Dikarya</taxon>
        <taxon>Ascomycota</taxon>
        <taxon>Pezizomycotina</taxon>
        <taxon>Eurotiomycetes</taxon>
        <taxon>Eurotiomycetidae</taxon>
        <taxon>Eurotiales</taxon>
        <taxon>Aspergillaceae</taxon>
        <taxon>Aspergillus</taxon>
        <taxon>Aspergillus subgen. Nidulantes</taxon>
    </lineage>
</organism>
<keyword evidence="2" id="KW-1185">Reference proteome</keyword>
<dbReference type="EMBL" id="JBFTWV010000011">
    <property type="protein sequence ID" value="KAL2798723.1"/>
    <property type="molecule type" value="Genomic_DNA"/>
</dbReference>
<evidence type="ECO:0000313" key="1">
    <source>
        <dbReference type="EMBL" id="KAL2798723.1"/>
    </source>
</evidence>
<comment type="caution">
    <text evidence="1">The sequence shown here is derived from an EMBL/GenBank/DDBJ whole genome shotgun (WGS) entry which is preliminary data.</text>
</comment>